<gene>
    <name evidence="2" type="ORF">HNR57_005173</name>
</gene>
<protein>
    <submittedName>
        <fullName evidence="2">ABC-type oligopeptide transport system substrate-binding subunit</fullName>
    </submittedName>
</protein>
<dbReference type="AlphaFoldDB" id="A0A7W9TEH7"/>
<evidence type="ECO:0000313" key="3">
    <source>
        <dbReference type="Proteomes" id="UP000591537"/>
    </source>
</evidence>
<dbReference type="InterPro" id="IPR000914">
    <property type="entry name" value="SBP_5_dom"/>
</dbReference>
<keyword evidence="3" id="KW-1185">Reference proteome</keyword>
<name>A0A7W9TEH7_9ACTN</name>
<dbReference type="Proteomes" id="UP000591537">
    <property type="component" value="Unassembled WGS sequence"/>
</dbReference>
<dbReference type="Gene3D" id="3.40.190.10">
    <property type="entry name" value="Periplasmic binding protein-like II"/>
    <property type="match status" value="1"/>
</dbReference>
<dbReference type="RefSeq" id="WP_184563258.1">
    <property type="nucleotide sequence ID" value="NZ_BAAARS010000009.1"/>
</dbReference>
<comment type="caution">
    <text evidence="2">The sequence shown here is derived from an EMBL/GenBank/DDBJ whole genome shotgun (WGS) entry which is preliminary data.</text>
</comment>
<feature type="domain" description="Solute-binding protein family 5" evidence="1">
    <location>
        <begin position="18"/>
        <end position="65"/>
    </location>
</feature>
<evidence type="ECO:0000259" key="1">
    <source>
        <dbReference type="Pfam" id="PF00496"/>
    </source>
</evidence>
<dbReference type="EMBL" id="JACHGV010000008">
    <property type="protein sequence ID" value="MBB6079230.1"/>
    <property type="molecule type" value="Genomic_DNA"/>
</dbReference>
<organism evidence="2 3">
    <name type="scientific">Streptomyces paradoxus</name>
    <dbReference type="NCBI Taxonomy" id="66375"/>
    <lineage>
        <taxon>Bacteria</taxon>
        <taxon>Bacillati</taxon>
        <taxon>Actinomycetota</taxon>
        <taxon>Actinomycetes</taxon>
        <taxon>Kitasatosporales</taxon>
        <taxon>Streptomycetaceae</taxon>
        <taxon>Streptomyces</taxon>
    </lineage>
</organism>
<dbReference type="SUPFAM" id="SSF53850">
    <property type="entry name" value="Periplasmic binding protein-like II"/>
    <property type="match status" value="1"/>
</dbReference>
<evidence type="ECO:0000313" key="2">
    <source>
        <dbReference type="EMBL" id="MBB6079230.1"/>
    </source>
</evidence>
<reference evidence="2 3" key="1">
    <citation type="submission" date="2020-08" db="EMBL/GenBank/DDBJ databases">
        <title>Genomic Encyclopedia of Type Strains, Phase IV (KMG-IV): sequencing the most valuable type-strain genomes for metagenomic binning, comparative biology and taxonomic classification.</title>
        <authorList>
            <person name="Goeker M."/>
        </authorList>
    </citation>
    <scope>NUCLEOTIDE SEQUENCE [LARGE SCALE GENOMIC DNA]</scope>
    <source>
        <strain evidence="2 3">DSM 43350</strain>
    </source>
</reference>
<accession>A0A7W9TEH7</accession>
<proteinExistence type="predicted"/>
<dbReference type="Pfam" id="PF00496">
    <property type="entry name" value="SBP_bac_5"/>
    <property type="match status" value="1"/>
</dbReference>
<sequence>MALSHRRALAPEDGAGDRAVEFATNEVSYLRIDATKPPLDDIRGRRAVNYAIDREGLTTAVFAGRPSGQLVSKGVTG</sequence>
<dbReference type="Gene3D" id="3.10.105.10">
    <property type="entry name" value="Dipeptide-binding Protein, Domain 3"/>
    <property type="match status" value="1"/>
</dbReference>